<evidence type="ECO:0000313" key="2">
    <source>
        <dbReference type="EMBL" id="MFE9604538.1"/>
    </source>
</evidence>
<evidence type="ECO:0000256" key="1">
    <source>
        <dbReference type="SAM" id="MobiDB-lite"/>
    </source>
</evidence>
<dbReference type="RefSeq" id="WP_388113470.1">
    <property type="nucleotide sequence ID" value="NZ_JBIAHM010000016.1"/>
</dbReference>
<evidence type="ECO:0008006" key="4">
    <source>
        <dbReference type="Google" id="ProtNLM"/>
    </source>
</evidence>
<gene>
    <name evidence="2" type="ORF">ACFYNQ_39100</name>
</gene>
<keyword evidence="3" id="KW-1185">Reference proteome</keyword>
<organism evidence="2 3">
    <name type="scientific">Streptomyces hokutonensis</name>
    <dbReference type="NCBI Taxonomy" id="1306990"/>
    <lineage>
        <taxon>Bacteria</taxon>
        <taxon>Bacillati</taxon>
        <taxon>Actinomycetota</taxon>
        <taxon>Actinomycetes</taxon>
        <taxon>Kitasatosporales</taxon>
        <taxon>Streptomycetaceae</taxon>
        <taxon>Streptomyces</taxon>
    </lineage>
</organism>
<evidence type="ECO:0000313" key="3">
    <source>
        <dbReference type="Proteomes" id="UP001601303"/>
    </source>
</evidence>
<protein>
    <recommendedName>
        <fullName evidence="4">RanBP2-type domain-containing protein</fullName>
    </recommendedName>
</protein>
<name>A0ABW6MGR5_9ACTN</name>
<accession>A0ABW6MGR5</accession>
<sequence>MTIPEPKTPVDQTAPVGRAVISLRQQLTDLEERAGDWPGSDVVGILEPWLEQFDFTAAPQPTLAHIPPRQPGQAWVLHRWDRHESAVIELFTDEDLALAELAQHARGNWDNLLGDDDVPDEPPADDAMAVDLYYGADGDNLPDEGYSLYAGTVRGRGRPRIVPLDFAFPDAGACERANRAATFHPGGPDGLPCLENDDVLVFAYLDHRVGAFRVSIHLDGAPEHLVRPDGTVPLRVVVEDTVVLDDSNVEGAPRPALVNAADAAHRDVILAAARTAGVLWQCPACQWDNPASAVCCEGPGPCRTPKPEPGVEAERAGREP</sequence>
<comment type="caution">
    <text evidence="2">The sequence shown here is derived from an EMBL/GenBank/DDBJ whole genome shotgun (WGS) entry which is preliminary data.</text>
</comment>
<proteinExistence type="predicted"/>
<dbReference type="Proteomes" id="UP001601303">
    <property type="component" value="Unassembled WGS sequence"/>
</dbReference>
<feature type="region of interest" description="Disordered" evidence="1">
    <location>
        <begin position="300"/>
        <end position="320"/>
    </location>
</feature>
<reference evidence="2 3" key="1">
    <citation type="submission" date="2024-10" db="EMBL/GenBank/DDBJ databases">
        <title>The Natural Products Discovery Center: Release of the First 8490 Sequenced Strains for Exploring Actinobacteria Biosynthetic Diversity.</title>
        <authorList>
            <person name="Kalkreuter E."/>
            <person name="Kautsar S.A."/>
            <person name="Yang D."/>
            <person name="Bader C.D."/>
            <person name="Teijaro C.N."/>
            <person name="Fluegel L."/>
            <person name="Davis C.M."/>
            <person name="Simpson J.R."/>
            <person name="Lauterbach L."/>
            <person name="Steele A.D."/>
            <person name="Gui C."/>
            <person name="Meng S."/>
            <person name="Li G."/>
            <person name="Viehrig K."/>
            <person name="Ye F."/>
            <person name="Su P."/>
            <person name="Kiefer A.F."/>
            <person name="Nichols A."/>
            <person name="Cepeda A.J."/>
            <person name="Yan W."/>
            <person name="Fan B."/>
            <person name="Jiang Y."/>
            <person name="Adhikari A."/>
            <person name="Zheng C.-J."/>
            <person name="Schuster L."/>
            <person name="Cowan T.M."/>
            <person name="Smanski M.J."/>
            <person name="Chevrette M.G."/>
            <person name="De Carvalho L.P.S."/>
            <person name="Shen B."/>
        </authorList>
    </citation>
    <scope>NUCLEOTIDE SEQUENCE [LARGE SCALE GENOMIC DNA]</scope>
    <source>
        <strain evidence="2 3">NPDC006488</strain>
    </source>
</reference>
<dbReference type="EMBL" id="JBIAHM010000016">
    <property type="protein sequence ID" value="MFE9604538.1"/>
    <property type="molecule type" value="Genomic_DNA"/>
</dbReference>